<dbReference type="Proteomes" id="UP001372834">
    <property type="component" value="Unassembled WGS sequence"/>
</dbReference>
<dbReference type="SUPFAM" id="SSF158457">
    <property type="entry name" value="Orange domain-like"/>
    <property type="match status" value="1"/>
</dbReference>
<evidence type="ECO:0000313" key="2">
    <source>
        <dbReference type="Proteomes" id="UP001372834"/>
    </source>
</evidence>
<reference evidence="1 2" key="1">
    <citation type="submission" date="2023-10" db="EMBL/GenBank/DDBJ databases">
        <title>Genomes of two closely related lineages of the louse Polyplax serrata with different host specificities.</title>
        <authorList>
            <person name="Martinu J."/>
            <person name="Tarabai H."/>
            <person name="Stefka J."/>
            <person name="Hypsa V."/>
        </authorList>
    </citation>
    <scope>NUCLEOTIDE SEQUENCE [LARGE SCALE GENOMIC DNA]</scope>
    <source>
        <strain evidence="1">HR10_N</strain>
    </source>
</reference>
<gene>
    <name evidence="1" type="ORF">RUM43_003646</name>
</gene>
<dbReference type="EMBL" id="JAWJWE010000036">
    <property type="protein sequence ID" value="KAK6629826.1"/>
    <property type="molecule type" value="Genomic_DNA"/>
</dbReference>
<sequence>MKNNLLDLKSFKTCSIDDRIPANNDYLELMGTHKLEEGEFTNINESFERNFFDEYEESICFDDDIMDEVVDSAVWERLQGDREVESLSFLYAGYVDCMDEAIRFLIEEENISPEHPVVTNLKAYLEKSKERLVEELNLVSTLPSSKNLRSADFPLGRVRHCRDSG</sequence>
<organism evidence="1 2">
    <name type="scientific">Polyplax serrata</name>
    <name type="common">Common mouse louse</name>
    <dbReference type="NCBI Taxonomy" id="468196"/>
    <lineage>
        <taxon>Eukaryota</taxon>
        <taxon>Metazoa</taxon>
        <taxon>Ecdysozoa</taxon>
        <taxon>Arthropoda</taxon>
        <taxon>Hexapoda</taxon>
        <taxon>Insecta</taxon>
        <taxon>Pterygota</taxon>
        <taxon>Neoptera</taxon>
        <taxon>Paraneoptera</taxon>
        <taxon>Psocodea</taxon>
        <taxon>Troctomorpha</taxon>
        <taxon>Phthiraptera</taxon>
        <taxon>Anoplura</taxon>
        <taxon>Polyplacidae</taxon>
        <taxon>Polyplax</taxon>
    </lineage>
</organism>
<name>A0AAN8S9F5_POLSC</name>
<dbReference type="AlphaFoldDB" id="A0AAN8S9F5"/>
<dbReference type="Gene3D" id="6.10.250.980">
    <property type="match status" value="1"/>
</dbReference>
<proteinExistence type="predicted"/>
<evidence type="ECO:0000313" key="1">
    <source>
        <dbReference type="EMBL" id="KAK6629826.1"/>
    </source>
</evidence>
<accession>A0AAN8S9F5</accession>
<comment type="caution">
    <text evidence="1">The sequence shown here is derived from an EMBL/GenBank/DDBJ whole genome shotgun (WGS) entry which is preliminary data.</text>
</comment>
<protein>
    <submittedName>
        <fullName evidence="1">Uncharacterized protein</fullName>
    </submittedName>
</protein>